<dbReference type="InterPro" id="IPR006091">
    <property type="entry name" value="Acyl-CoA_Oxase/DH_mid-dom"/>
</dbReference>
<dbReference type="FunFam" id="2.40.110.10:FF:000002">
    <property type="entry name" value="Acyl-CoA dehydrogenase fadE12"/>
    <property type="match status" value="1"/>
</dbReference>
<comment type="similarity">
    <text evidence="2 6">Belongs to the acyl-CoA dehydrogenase family.</text>
</comment>
<dbReference type="Pfam" id="PF02771">
    <property type="entry name" value="Acyl-CoA_dh_N"/>
    <property type="match status" value="1"/>
</dbReference>
<feature type="domain" description="Acyl-CoA dehydrogenase/oxidase C-terminal" evidence="7">
    <location>
        <begin position="227"/>
        <end position="373"/>
    </location>
</feature>
<dbReference type="SUPFAM" id="SSF56645">
    <property type="entry name" value="Acyl-CoA dehydrogenase NM domain-like"/>
    <property type="match status" value="1"/>
</dbReference>
<dbReference type="EC" id="1.3.1.95" evidence="10"/>
<keyword evidence="3 6" id="KW-0285">Flavoprotein</keyword>
<feature type="domain" description="Acyl-CoA oxidase/dehydrogenase middle" evidence="8">
    <location>
        <begin position="123"/>
        <end position="215"/>
    </location>
</feature>
<dbReference type="GO" id="GO:0043958">
    <property type="term" value="F:acryloyl-CoA reductase (NADH) activity"/>
    <property type="evidence" value="ECO:0007669"/>
    <property type="project" value="UniProtKB-EC"/>
</dbReference>
<gene>
    <name evidence="10" type="primary">acrC</name>
    <name evidence="10" type="ORF">ENSA7_38040</name>
</gene>
<keyword evidence="4 6" id="KW-0274">FAD</keyword>
<dbReference type="EMBL" id="PVNL01000074">
    <property type="protein sequence ID" value="PRQ06485.1"/>
    <property type="molecule type" value="Genomic_DNA"/>
</dbReference>
<dbReference type="AlphaFoldDB" id="A0A2S9YN27"/>
<dbReference type="Pfam" id="PF00441">
    <property type="entry name" value="Acyl-CoA_dh_1"/>
    <property type="match status" value="1"/>
</dbReference>
<evidence type="ECO:0000256" key="4">
    <source>
        <dbReference type="ARBA" id="ARBA00022827"/>
    </source>
</evidence>
<proteinExistence type="inferred from homology"/>
<dbReference type="GO" id="GO:0003995">
    <property type="term" value="F:acyl-CoA dehydrogenase activity"/>
    <property type="evidence" value="ECO:0007669"/>
    <property type="project" value="TreeGrafter"/>
</dbReference>
<dbReference type="RefSeq" id="WP_106090772.1">
    <property type="nucleotide sequence ID" value="NZ_PVNL01000074.1"/>
</dbReference>
<dbReference type="Gene3D" id="1.10.540.10">
    <property type="entry name" value="Acyl-CoA dehydrogenase/oxidase, N-terminal domain"/>
    <property type="match status" value="1"/>
</dbReference>
<feature type="domain" description="Acyl-CoA dehydrogenase/oxidase N-terminal" evidence="9">
    <location>
        <begin position="8"/>
        <end position="116"/>
    </location>
</feature>
<keyword evidence="5 6" id="KW-0560">Oxidoreductase</keyword>
<comment type="caution">
    <text evidence="10">The sequence shown here is derived from an EMBL/GenBank/DDBJ whole genome shotgun (WGS) entry which is preliminary data.</text>
</comment>
<evidence type="ECO:0000256" key="2">
    <source>
        <dbReference type="ARBA" id="ARBA00009347"/>
    </source>
</evidence>
<accession>A0A2S9YN27</accession>
<sequence>MTVSVRSQLQADARRFAAARCNSGLEQLDREQAFNRAGWTAAAEHGLLGMRVPVALGGTARPLGEQLEILLGFGEGCEDNGLILALGAHVWACQSALLDYASDDLKAAVLPGLARGHVIASHAVSEPGAGSDVSNMATRARTTASGYVLDGDKTWVTNAPIAGLHVVFASTDPSAGSRGLSAFVVPAASSGVRVTTIEKMGLCTAQMGSIELREVEVPSRNRLGEEGQGFTILQHCMAWERAFLLAPMLGSMTRVMRRCVEQARRRRQFGQAIGEFDSVSNLIVEMRMRVELGRALLDKVAAQAATGRAFHELASMLKLHISEAWQQTCVDAVQLHGARGFTRELGLERELRDAVGGRIFSGTSEIQRRIIAQLMGVRR</sequence>
<dbReference type="OrthoDB" id="9765339at2"/>
<organism evidence="10 11">
    <name type="scientific">Enhygromyxa salina</name>
    <dbReference type="NCBI Taxonomy" id="215803"/>
    <lineage>
        <taxon>Bacteria</taxon>
        <taxon>Pseudomonadati</taxon>
        <taxon>Myxococcota</taxon>
        <taxon>Polyangia</taxon>
        <taxon>Nannocystales</taxon>
        <taxon>Nannocystaceae</taxon>
        <taxon>Enhygromyxa</taxon>
    </lineage>
</organism>
<name>A0A2S9YN27_9BACT</name>
<evidence type="ECO:0000256" key="5">
    <source>
        <dbReference type="ARBA" id="ARBA00023002"/>
    </source>
</evidence>
<evidence type="ECO:0000313" key="11">
    <source>
        <dbReference type="Proteomes" id="UP000238823"/>
    </source>
</evidence>
<dbReference type="Proteomes" id="UP000238823">
    <property type="component" value="Unassembled WGS sequence"/>
</dbReference>
<dbReference type="GO" id="GO:0050660">
    <property type="term" value="F:flavin adenine dinucleotide binding"/>
    <property type="evidence" value="ECO:0007669"/>
    <property type="project" value="InterPro"/>
</dbReference>
<evidence type="ECO:0000256" key="6">
    <source>
        <dbReference type="RuleBase" id="RU362125"/>
    </source>
</evidence>
<dbReference type="Gene3D" id="2.40.110.10">
    <property type="entry name" value="Butyryl-CoA Dehydrogenase, subunit A, domain 2"/>
    <property type="match status" value="1"/>
</dbReference>
<dbReference type="InterPro" id="IPR009075">
    <property type="entry name" value="AcylCo_DH/oxidase_C"/>
</dbReference>
<dbReference type="InterPro" id="IPR046373">
    <property type="entry name" value="Acyl-CoA_Oxase/DH_mid-dom_sf"/>
</dbReference>
<protein>
    <submittedName>
        <fullName evidence="10">Acryloyl-CoA reductase NADH</fullName>
        <ecNumber evidence="10">1.3.1.95</ecNumber>
    </submittedName>
</protein>
<dbReference type="Gene3D" id="1.20.140.10">
    <property type="entry name" value="Butyryl-CoA Dehydrogenase, subunit A, domain 3"/>
    <property type="match status" value="1"/>
</dbReference>
<dbReference type="PANTHER" id="PTHR43884:SF12">
    <property type="entry name" value="ISOVALERYL-COA DEHYDROGENASE, MITOCHONDRIAL-RELATED"/>
    <property type="match status" value="1"/>
</dbReference>
<dbReference type="InterPro" id="IPR013786">
    <property type="entry name" value="AcylCoA_DH/ox_N"/>
</dbReference>
<reference evidence="10 11" key="1">
    <citation type="submission" date="2018-03" db="EMBL/GenBank/DDBJ databases">
        <title>Draft Genome Sequences of the Obligatory Marine Myxobacteria Enhygromyxa salina SWB007.</title>
        <authorList>
            <person name="Poehlein A."/>
            <person name="Moghaddam J.A."/>
            <person name="Harms H."/>
            <person name="Alanjari M."/>
            <person name="Koenig G.M."/>
            <person name="Daniel R."/>
            <person name="Schaeberle T.F."/>
        </authorList>
    </citation>
    <scope>NUCLEOTIDE SEQUENCE [LARGE SCALE GENOMIC DNA]</scope>
    <source>
        <strain evidence="10 11">SWB007</strain>
    </source>
</reference>
<evidence type="ECO:0000313" key="10">
    <source>
        <dbReference type="EMBL" id="PRQ06485.1"/>
    </source>
</evidence>
<dbReference type="PANTHER" id="PTHR43884">
    <property type="entry name" value="ACYL-COA DEHYDROGENASE"/>
    <property type="match status" value="1"/>
</dbReference>
<dbReference type="SUPFAM" id="SSF47203">
    <property type="entry name" value="Acyl-CoA dehydrogenase C-terminal domain-like"/>
    <property type="match status" value="1"/>
</dbReference>
<comment type="cofactor">
    <cofactor evidence="1 6">
        <name>FAD</name>
        <dbReference type="ChEBI" id="CHEBI:57692"/>
    </cofactor>
</comment>
<evidence type="ECO:0000259" key="8">
    <source>
        <dbReference type="Pfam" id="PF02770"/>
    </source>
</evidence>
<evidence type="ECO:0000256" key="3">
    <source>
        <dbReference type="ARBA" id="ARBA00022630"/>
    </source>
</evidence>
<evidence type="ECO:0000259" key="9">
    <source>
        <dbReference type="Pfam" id="PF02771"/>
    </source>
</evidence>
<dbReference type="Pfam" id="PF02770">
    <property type="entry name" value="Acyl-CoA_dh_M"/>
    <property type="match status" value="1"/>
</dbReference>
<evidence type="ECO:0000259" key="7">
    <source>
        <dbReference type="Pfam" id="PF00441"/>
    </source>
</evidence>
<dbReference type="InterPro" id="IPR037069">
    <property type="entry name" value="AcylCoA_DH/ox_N_sf"/>
</dbReference>
<evidence type="ECO:0000256" key="1">
    <source>
        <dbReference type="ARBA" id="ARBA00001974"/>
    </source>
</evidence>
<dbReference type="InterPro" id="IPR036250">
    <property type="entry name" value="AcylCo_DH-like_C"/>
</dbReference>
<dbReference type="InterPro" id="IPR009100">
    <property type="entry name" value="AcylCoA_DH/oxidase_NM_dom_sf"/>
</dbReference>